<dbReference type="InterPro" id="IPR006073">
    <property type="entry name" value="GTP-bd"/>
</dbReference>
<evidence type="ECO:0000256" key="3">
    <source>
        <dbReference type="ARBA" id="ARBA00022741"/>
    </source>
</evidence>
<evidence type="ECO:0000256" key="6">
    <source>
        <dbReference type="ARBA" id="ARBA00023136"/>
    </source>
</evidence>
<dbReference type="NCBIfam" id="TIGR00231">
    <property type="entry name" value="small_GTP"/>
    <property type="match status" value="1"/>
</dbReference>
<dbReference type="PANTHER" id="PTHR42714">
    <property type="entry name" value="TRNA MODIFICATION GTPASE GTPBP3"/>
    <property type="match status" value="1"/>
</dbReference>
<keyword evidence="5" id="KW-0342">GTP-binding</keyword>
<dbReference type="GO" id="GO:0005525">
    <property type="term" value="F:GTP binding"/>
    <property type="evidence" value="ECO:0007669"/>
    <property type="project" value="UniProtKB-KW"/>
</dbReference>
<dbReference type="PANTHER" id="PTHR42714:SF2">
    <property type="entry name" value="TRNA MODIFICATION GTPASE GTPBP3, MITOCHONDRIAL"/>
    <property type="match status" value="1"/>
</dbReference>
<keyword evidence="4" id="KW-1133">Transmembrane helix</keyword>
<name>A0A2N5ND03_9BACL</name>
<dbReference type="Gene3D" id="3.40.50.300">
    <property type="entry name" value="P-loop containing nucleotide triphosphate hydrolases"/>
    <property type="match status" value="1"/>
</dbReference>
<dbReference type="GO" id="GO:0002098">
    <property type="term" value="P:tRNA wobble uridine modification"/>
    <property type="evidence" value="ECO:0007669"/>
    <property type="project" value="TreeGrafter"/>
</dbReference>
<feature type="region of interest" description="Disordered" evidence="7">
    <location>
        <begin position="1"/>
        <end position="83"/>
    </location>
</feature>
<dbReference type="Pfam" id="PF05128">
    <property type="entry name" value="DUF697"/>
    <property type="match status" value="1"/>
</dbReference>
<keyword evidence="6" id="KW-0472">Membrane</keyword>
<dbReference type="AlphaFoldDB" id="A0A2N5ND03"/>
<accession>A0A2N5ND03</accession>
<dbReference type="InterPro" id="IPR005225">
    <property type="entry name" value="Small_GTP-bd"/>
</dbReference>
<evidence type="ECO:0000256" key="4">
    <source>
        <dbReference type="ARBA" id="ARBA00022989"/>
    </source>
</evidence>
<evidence type="ECO:0000256" key="2">
    <source>
        <dbReference type="ARBA" id="ARBA00022692"/>
    </source>
</evidence>
<reference evidence="9 10" key="1">
    <citation type="submission" date="2017-05" db="EMBL/GenBank/DDBJ databases">
        <title>Functional genome analysis of Paenibacillus pasadenensis strain R16: insights on endophytic life style and antifungal activity.</title>
        <authorList>
            <person name="Passera A."/>
            <person name="Marcolungo L."/>
            <person name="Casati P."/>
            <person name="Brasca M."/>
            <person name="Quaglino F."/>
            <person name="Delledonne M."/>
        </authorList>
    </citation>
    <scope>NUCLEOTIDE SEQUENCE [LARGE SCALE GENOMIC DNA]</scope>
    <source>
        <strain evidence="9 10">R16</strain>
    </source>
</reference>
<comment type="subcellular location">
    <subcellularLocation>
        <location evidence="1">Membrane</location>
        <topology evidence="1">Multi-pass membrane protein</topology>
    </subcellularLocation>
</comment>
<proteinExistence type="predicted"/>
<dbReference type="GO" id="GO:0030488">
    <property type="term" value="P:tRNA methylation"/>
    <property type="evidence" value="ECO:0007669"/>
    <property type="project" value="TreeGrafter"/>
</dbReference>
<evidence type="ECO:0000313" key="10">
    <source>
        <dbReference type="Proteomes" id="UP000234789"/>
    </source>
</evidence>
<dbReference type="EMBL" id="NFEZ01000001">
    <property type="protein sequence ID" value="PLT48212.1"/>
    <property type="molecule type" value="Genomic_DNA"/>
</dbReference>
<dbReference type="SUPFAM" id="SSF52540">
    <property type="entry name" value="P-loop containing nucleoside triphosphate hydrolases"/>
    <property type="match status" value="1"/>
</dbReference>
<dbReference type="Pfam" id="PF01926">
    <property type="entry name" value="MMR_HSR1"/>
    <property type="match status" value="1"/>
</dbReference>
<feature type="compositionally biased region" description="Low complexity" evidence="7">
    <location>
        <begin position="28"/>
        <end position="41"/>
    </location>
</feature>
<evidence type="ECO:0000256" key="1">
    <source>
        <dbReference type="ARBA" id="ARBA00004141"/>
    </source>
</evidence>
<protein>
    <submittedName>
        <fullName evidence="9">GTP-binding protein Era</fullName>
    </submittedName>
</protein>
<evidence type="ECO:0000256" key="7">
    <source>
        <dbReference type="SAM" id="MobiDB-lite"/>
    </source>
</evidence>
<evidence type="ECO:0000313" key="9">
    <source>
        <dbReference type="EMBL" id="PLT48212.1"/>
    </source>
</evidence>
<dbReference type="RefSeq" id="WP_084137212.1">
    <property type="nucleotide sequence ID" value="NZ_BIMM01000070.1"/>
</dbReference>
<dbReference type="Proteomes" id="UP000234789">
    <property type="component" value="Unassembled WGS sequence"/>
</dbReference>
<dbReference type="GO" id="GO:0005737">
    <property type="term" value="C:cytoplasm"/>
    <property type="evidence" value="ECO:0007669"/>
    <property type="project" value="TreeGrafter"/>
</dbReference>
<dbReference type="CDD" id="cd00882">
    <property type="entry name" value="Ras_like_GTPase"/>
    <property type="match status" value="1"/>
</dbReference>
<evidence type="ECO:0000256" key="5">
    <source>
        <dbReference type="ARBA" id="ARBA00023134"/>
    </source>
</evidence>
<keyword evidence="10" id="KW-1185">Reference proteome</keyword>
<dbReference type="GO" id="GO:0016020">
    <property type="term" value="C:membrane"/>
    <property type="evidence" value="ECO:0007669"/>
    <property type="project" value="UniProtKB-SubCell"/>
</dbReference>
<keyword evidence="3" id="KW-0547">Nucleotide-binding</keyword>
<feature type="domain" description="G" evidence="8">
    <location>
        <begin position="124"/>
        <end position="232"/>
    </location>
</feature>
<dbReference type="InterPro" id="IPR021147">
    <property type="entry name" value="DUF697"/>
</dbReference>
<keyword evidence="2" id="KW-0812">Transmembrane</keyword>
<comment type="caution">
    <text evidence="9">The sequence shown here is derived from an EMBL/GenBank/DDBJ whole genome shotgun (WGS) entry which is preliminary data.</text>
</comment>
<organism evidence="9 10">
    <name type="scientific">Paenibacillus pasadenensis</name>
    <dbReference type="NCBI Taxonomy" id="217090"/>
    <lineage>
        <taxon>Bacteria</taxon>
        <taxon>Bacillati</taxon>
        <taxon>Bacillota</taxon>
        <taxon>Bacilli</taxon>
        <taxon>Bacillales</taxon>
        <taxon>Paenibacillaceae</taxon>
        <taxon>Paenibacillus</taxon>
    </lineage>
</organism>
<sequence length="430" mass="45749">MKERDEGVQEQTGGLAPAEAEAVREEAAAAYASSFEAEPASIESGKADGGAFAEGYRPVAVRSKGASLGQEPDSGPSSVSREGRIEALLPSGSAWEREWRRAAEAQYDQHMGEIGRELDQDILIALVGDVNAGKSSTLNRIVGEPVAGVGAEPGETAAIKPYLFKDRIFFVDTPGLNDVRLENSQLTMDYYRKADIILFFLNAAGTVYSEAEKRSFEAIRDANANIVVVLNKIDAADEVERIVERVRAETGGRFDIVPVSSRTGENIDRLRATILELLRKKSKDLLFARNLKEKSATANKWILGAAASAGAIGAAPIPGADIVPITAVQIGLLTRLAVLYGRPISKETARELVLATVVGNIGKSVFRQVVKLFPGAGSIAGASVAGAMTLALGYAVKYAYEHDMEISTATVTKLYGMFRKQQGAAGTAGT</sequence>
<gene>
    <name evidence="9" type="ORF">B8V81_0344</name>
</gene>
<evidence type="ECO:0000259" key="8">
    <source>
        <dbReference type="Pfam" id="PF01926"/>
    </source>
</evidence>
<dbReference type="InterPro" id="IPR027417">
    <property type="entry name" value="P-loop_NTPase"/>
</dbReference>